<keyword evidence="2" id="KW-1003">Cell membrane</keyword>
<feature type="transmembrane region" description="Helical" evidence="6">
    <location>
        <begin position="192"/>
        <end position="212"/>
    </location>
</feature>
<gene>
    <name evidence="8" type="ORF">GQ466_16470</name>
</gene>
<dbReference type="AlphaFoldDB" id="A0A6I4WBI6"/>
<dbReference type="PANTHER" id="PTHR35007">
    <property type="entry name" value="INTEGRAL MEMBRANE PROTEIN-RELATED"/>
    <property type="match status" value="1"/>
</dbReference>
<sequence length="230" mass="24274">MAAIVAGLAVLLLVGWPVAGLVAGLATYFLPGMLSGRTAKERIARLAGIETWIRQIGDGLSGNASLEEALLSSAEHPPPVLAAEVRALARRLRMGVPVADALQAFADDVDHEVGDMAVGALTFAAEARGGGLRQVLTDLARTVARTVETEQQIDAERATHRVTARGVIVALCAFSAFALLNTDYVAPFGSPSGQVMLGFVGALWAVAVRWIHKLANPGPGYRFLRDGRRK</sequence>
<dbReference type="EMBL" id="WUTW01000002">
    <property type="protein sequence ID" value="MXQ65625.1"/>
    <property type="molecule type" value="Genomic_DNA"/>
</dbReference>
<reference evidence="8 9" key="1">
    <citation type="submission" date="2019-12" db="EMBL/GenBank/DDBJ databases">
        <title>Nocardia macrotermitis sp. nov. and Nocardia aurantia sp. nov., isolated from the gut of the fungus growing-termite Macrotermes natalensis.</title>
        <authorList>
            <person name="Christine B."/>
            <person name="Rene B."/>
        </authorList>
    </citation>
    <scope>NUCLEOTIDE SEQUENCE [LARGE SCALE GENOMIC DNA]</scope>
    <source>
        <strain evidence="8 9">DSM 102126</strain>
    </source>
</reference>
<dbReference type="InterPro" id="IPR042094">
    <property type="entry name" value="T2SS_GspF_sf"/>
</dbReference>
<feature type="transmembrane region" description="Helical" evidence="6">
    <location>
        <begin position="6"/>
        <end position="30"/>
    </location>
</feature>
<feature type="domain" description="Type II secretion system protein GspF" evidence="7">
    <location>
        <begin position="52"/>
        <end position="178"/>
    </location>
</feature>
<evidence type="ECO:0000259" key="7">
    <source>
        <dbReference type="Pfam" id="PF00482"/>
    </source>
</evidence>
<organism evidence="8 9">
    <name type="scientific">Actinomadura rayongensis</name>
    <dbReference type="NCBI Taxonomy" id="1429076"/>
    <lineage>
        <taxon>Bacteria</taxon>
        <taxon>Bacillati</taxon>
        <taxon>Actinomycetota</taxon>
        <taxon>Actinomycetes</taxon>
        <taxon>Streptosporangiales</taxon>
        <taxon>Thermomonosporaceae</taxon>
        <taxon>Actinomadura</taxon>
    </lineage>
</organism>
<dbReference type="Gene3D" id="1.20.81.30">
    <property type="entry name" value="Type II secretion system (T2SS), domain F"/>
    <property type="match status" value="1"/>
</dbReference>
<feature type="transmembrane region" description="Helical" evidence="6">
    <location>
        <begin position="162"/>
        <end position="180"/>
    </location>
</feature>
<proteinExistence type="predicted"/>
<keyword evidence="5 6" id="KW-0472">Membrane</keyword>
<dbReference type="InterPro" id="IPR018076">
    <property type="entry name" value="T2SS_GspF_dom"/>
</dbReference>
<evidence type="ECO:0000256" key="6">
    <source>
        <dbReference type="SAM" id="Phobius"/>
    </source>
</evidence>
<keyword evidence="3 6" id="KW-0812">Transmembrane</keyword>
<evidence type="ECO:0000256" key="4">
    <source>
        <dbReference type="ARBA" id="ARBA00022989"/>
    </source>
</evidence>
<comment type="subcellular location">
    <subcellularLocation>
        <location evidence="1">Cell membrane</location>
        <topology evidence="1">Multi-pass membrane protein</topology>
    </subcellularLocation>
</comment>
<name>A0A6I4WBI6_9ACTN</name>
<evidence type="ECO:0000313" key="8">
    <source>
        <dbReference type="EMBL" id="MXQ65625.1"/>
    </source>
</evidence>
<accession>A0A6I4WBI6</accession>
<evidence type="ECO:0000256" key="5">
    <source>
        <dbReference type="ARBA" id="ARBA00023136"/>
    </source>
</evidence>
<dbReference type="Proteomes" id="UP000431901">
    <property type="component" value="Unassembled WGS sequence"/>
</dbReference>
<evidence type="ECO:0000256" key="2">
    <source>
        <dbReference type="ARBA" id="ARBA00022475"/>
    </source>
</evidence>
<comment type="caution">
    <text evidence="8">The sequence shown here is derived from an EMBL/GenBank/DDBJ whole genome shotgun (WGS) entry which is preliminary data.</text>
</comment>
<keyword evidence="4 6" id="KW-1133">Transmembrane helix</keyword>
<dbReference type="Pfam" id="PF00482">
    <property type="entry name" value="T2SSF"/>
    <property type="match status" value="1"/>
</dbReference>
<dbReference type="RefSeq" id="WP_161103697.1">
    <property type="nucleotide sequence ID" value="NZ_JBHLYI010000006.1"/>
</dbReference>
<keyword evidence="9" id="KW-1185">Reference proteome</keyword>
<dbReference type="GO" id="GO:0005886">
    <property type="term" value="C:plasma membrane"/>
    <property type="evidence" value="ECO:0007669"/>
    <property type="project" value="UniProtKB-SubCell"/>
</dbReference>
<dbReference type="OrthoDB" id="5243396at2"/>
<evidence type="ECO:0000256" key="1">
    <source>
        <dbReference type="ARBA" id="ARBA00004651"/>
    </source>
</evidence>
<dbReference type="PANTHER" id="PTHR35007:SF3">
    <property type="entry name" value="POSSIBLE CONSERVED ALANINE RICH MEMBRANE PROTEIN"/>
    <property type="match status" value="1"/>
</dbReference>
<protein>
    <submittedName>
        <fullName evidence="8">Type II secretion protein F</fullName>
    </submittedName>
</protein>
<evidence type="ECO:0000256" key="3">
    <source>
        <dbReference type="ARBA" id="ARBA00022692"/>
    </source>
</evidence>
<evidence type="ECO:0000313" key="9">
    <source>
        <dbReference type="Proteomes" id="UP000431901"/>
    </source>
</evidence>